<organism evidence="1 2">
    <name type="scientific">Naganishia vaughanmartiniae</name>
    <dbReference type="NCBI Taxonomy" id="1424756"/>
    <lineage>
        <taxon>Eukaryota</taxon>
        <taxon>Fungi</taxon>
        <taxon>Dikarya</taxon>
        <taxon>Basidiomycota</taxon>
        <taxon>Agaricomycotina</taxon>
        <taxon>Tremellomycetes</taxon>
        <taxon>Filobasidiales</taxon>
        <taxon>Filobasidiaceae</taxon>
        <taxon>Naganishia</taxon>
    </lineage>
</organism>
<name>A0ACC2XEK6_9TREE</name>
<comment type="caution">
    <text evidence="1">The sequence shown here is derived from an EMBL/GenBank/DDBJ whole genome shotgun (WGS) entry which is preliminary data.</text>
</comment>
<sequence length="936" mass="103264">MSLDILADPVTNPVGFPLMDSSDPAGTDPASENVSKMEVDVADVQTEKVTESSVKLEQNFQDLDRTTNVIATSITEDSTVAERKDQPADQPPVAETKQELFVFTENGELDKQKSIITSEATDEKIRGETSTVIPLNDNSAVRPISSTSEIPAATSSTNASDTIALTAPEAQPQSPLQPTHAQPVPFSKLEVPSLLLRMGPPIADSDTPTSLALPIDAPASPRKVLSQRPLPDRSLMDRPLVDKPRVDTWFPEEVVRAFQAKNATDTYIAPPSPPTLRSSRTANPSNKRRLERSPSRTRYEDDKNRYRRNSHTTEERPRASTRRSSWRDEHLPNKRYKAETEDHVESRHAESRNAESRYVESKYVARGDSWQPRYDDRTDLPVSNGRAHHDDYRSRHGRSPSVDRRSDWSTHGALDRERYHRGDRNRSPSVERKSDWGTRVASDRGRDHRGGGTGEGHMHRNDTRETNGYRDTRHGHGEHSARELREKDNRISERKDDGYNRKSDEHSRTREYVEAQRQPTRQNHPNHRTADTADRPPRSGGVESSGWDRSSSKRYEGGRAESARSSHHSPSRQNGKETVLVSAPIGSTSTNHRTPNEAGWEKPAANAARSPPPKVQQQIPTGPKPSSSQQPAPVQAPVGYATAPRNNPVTTGGWPRAAVNGANSVPLTTRRGYDLPKATPPTGPSRTAPSLHHHMPKDTLAPPLQDKEYILAKYAAQKHLVKSVWIDNPKAPVANFLTGGKGGANGLGPRGPAYRVAMGRLGGVNIARATLPIRGHPSIAGTGDDPLRVQAEKLACLSALFQLAEAGLVKCEEQPVGEPVVESVDIDDADSEEVTQLSTGETITLRDARAFMDYYCTRFGFGQPEISYETVAMRAGPQKWEAIMEVGGKKIGLGAGTTKKMATRVCYLDVTSYLEKCDQELWKEYVQHAKGQATQG</sequence>
<gene>
    <name evidence="1" type="ORF">QFC22_002312</name>
</gene>
<protein>
    <submittedName>
        <fullName evidence="1">Uncharacterized protein</fullName>
    </submittedName>
</protein>
<dbReference type="Proteomes" id="UP001243375">
    <property type="component" value="Unassembled WGS sequence"/>
</dbReference>
<proteinExistence type="predicted"/>
<keyword evidence="2" id="KW-1185">Reference proteome</keyword>
<accession>A0ACC2XEK6</accession>
<dbReference type="EMBL" id="JASBWU010000005">
    <property type="protein sequence ID" value="KAJ9121692.1"/>
    <property type="molecule type" value="Genomic_DNA"/>
</dbReference>
<reference evidence="1" key="1">
    <citation type="submission" date="2023-04" db="EMBL/GenBank/DDBJ databases">
        <title>Draft Genome sequencing of Naganishia species isolated from polar environments using Oxford Nanopore Technology.</title>
        <authorList>
            <person name="Leo P."/>
            <person name="Venkateswaran K."/>
        </authorList>
    </citation>
    <scope>NUCLEOTIDE SEQUENCE</scope>
    <source>
        <strain evidence="1">MNA-CCFEE 5425</strain>
    </source>
</reference>
<evidence type="ECO:0000313" key="1">
    <source>
        <dbReference type="EMBL" id="KAJ9121692.1"/>
    </source>
</evidence>
<evidence type="ECO:0000313" key="2">
    <source>
        <dbReference type="Proteomes" id="UP001243375"/>
    </source>
</evidence>